<name>A0A562SLB4_9HYPH</name>
<gene>
    <name evidence="2" type="ORF">JM93_03896</name>
</gene>
<evidence type="ECO:0000259" key="1">
    <source>
        <dbReference type="Pfam" id="PF05099"/>
    </source>
</evidence>
<feature type="domain" description="Co-chaperone DjlA N-terminal" evidence="1">
    <location>
        <begin position="81"/>
        <end position="197"/>
    </location>
</feature>
<dbReference type="Proteomes" id="UP000320593">
    <property type="component" value="Unassembled WGS sequence"/>
</dbReference>
<proteinExistence type="predicted"/>
<reference evidence="2 3" key="1">
    <citation type="submission" date="2019-07" db="EMBL/GenBank/DDBJ databases">
        <title>Genomic Encyclopedia of Archaeal and Bacterial Type Strains, Phase II (KMG-II): from individual species to whole genera.</title>
        <authorList>
            <person name="Goeker M."/>
        </authorList>
    </citation>
    <scope>NUCLEOTIDE SEQUENCE [LARGE SCALE GENOMIC DNA]</scope>
    <source>
        <strain evidence="2 3">ATCC BAA-252</strain>
    </source>
</reference>
<dbReference type="Gene3D" id="1.10.3680.10">
    <property type="entry name" value="TerB-like"/>
    <property type="match status" value="1"/>
</dbReference>
<dbReference type="InterPro" id="IPR007791">
    <property type="entry name" value="DjlA_N"/>
</dbReference>
<dbReference type="CDD" id="cd07313">
    <property type="entry name" value="terB_like_2"/>
    <property type="match status" value="1"/>
</dbReference>
<dbReference type="EMBL" id="VLLF01000010">
    <property type="protein sequence ID" value="TWI81933.1"/>
    <property type="molecule type" value="Genomic_DNA"/>
</dbReference>
<accession>A0A562SLB4</accession>
<dbReference type="InterPro" id="IPR029024">
    <property type="entry name" value="TerB-like"/>
</dbReference>
<dbReference type="AlphaFoldDB" id="A0A562SLB4"/>
<dbReference type="SUPFAM" id="SSF158682">
    <property type="entry name" value="TerB-like"/>
    <property type="match status" value="1"/>
</dbReference>
<sequence length="213" mass="24187">MIQNWSLSVNITNKCVLLSDKPLNALREYEDCRNGVLPLLSRQQLQQTNGKFGMLTAFKHFIKEVTLGESGKVTFAEDDKRLAAAALLFHLVDVDGIVDEAESRKLREILQDHFKLSDEETTELIKAAKQRDSEAVDLYGFTSVLKRTMDEHERLSVVEMMWEIVYADGHVHEFEDNTIWRVAELLGVSTRDRMTLRQKVAKSTPGSGSSSEE</sequence>
<evidence type="ECO:0000313" key="3">
    <source>
        <dbReference type="Proteomes" id="UP000320593"/>
    </source>
</evidence>
<dbReference type="Pfam" id="PF05099">
    <property type="entry name" value="TerB"/>
    <property type="match status" value="1"/>
</dbReference>
<organism evidence="2 3">
    <name type="scientific">Roseibium hamelinense</name>
    <dbReference type="NCBI Taxonomy" id="150831"/>
    <lineage>
        <taxon>Bacteria</taxon>
        <taxon>Pseudomonadati</taxon>
        <taxon>Pseudomonadota</taxon>
        <taxon>Alphaproteobacteria</taxon>
        <taxon>Hyphomicrobiales</taxon>
        <taxon>Stappiaceae</taxon>
        <taxon>Roseibium</taxon>
    </lineage>
</organism>
<protein>
    <submittedName>
        <fullName evidence="2">Putative tellurite resistance protein B-like protein</fullName>
    </submittedName>
</protein>
<keyword evidence="3" id="KW-1185">Reference proteome</keyword>
<comment type="caution">
    <text evidence="2">The sequence shown here is derived from an EMBL/GenBank/DDBJ whole genome shotgun (WGS) entry which is preliminary data.</text>
</comment>
<evidence type="ECO:0000313" key="2">
    <source>
        <dbReference type="EMBL" id="TWI81933.1"/>
    </source>
</evidence>